<protein>
    <recommendedName>
        <fullName evidence="1">HTH cro/C1-type domain-containing protein</fullName>
    </recommendedName>
</protein>
<dbReference type="AlphaFoldDB" id="A0A0D1LW49"/>
<reference evidence="2 3" key="1">
    <citation type="journal article" date="2015" name="Microbiology (Mosc.)">
        <title>Genomics of the Weissella cibaria species with an examination of its metabolic traits.</title>
        <authorList>
            <person name="Lynch K.M."/>
            <person name="Lucid A."/>
            <person name="Arendt E.K."/>
            <person name="Sleator R.D."/>
            <person name="Lucey B."/>
            <person name="Coffey A."/>
        </authorList>
    </citation>
    <scope>NUCLEOTIDE SEQUENCE [LARGE SCALE GENOMIC DNA]</scope>
    <source>
        <strain evidence="2 3">MG1</strain>
    </source>
</reference>
<proteinExistence type="predicted"/>
<dbReference type="PATRIC" id="fig|137591.25.peg.1376"/>
<accession>A0A0D1LW49</accession>
<name>A0A0D1LW49_9LACO</name>
<comment type="caution">
    <text evidence="2">The sequence shown here is derived from an EMBL/GenBank/DDBJ whole genome shotgun (WGS) entry which is preliminary data.</text>
</comment>
<dbReference type="InterPro" id="IPR001387">
    <property type="entry name" value="Cro/C1-type_HTH"/>
</dbReference>
<gene>
    <name evidence="2" type="ORF">QX99_01408</name>
</gene>
<dbReference type="PROSITE" id="PS50943">
    <property type="entry name" value="HTH_CROC1"/>
    <property type="match status" value="1"/>
</dbReference>
<dbReference type="EMBL" id="JWHU01000024">
    <property type="protein sequence ID" value="KIU20116.1"/>
    <property type="molecule type" value="Genomic_DNA"/>
</dbReference>
<evidence type="ECO:0000313" key="2">
    <source>
        <dbReference type="EMBL" id="KIU20116.1"/>
    </source>
</evidence>
<sequence>MTQTLAERINEIRRNKQVSVQTIVANGISKSKYFAYMRGERDLSIRDLQILMDLLTVSFAELVIDTDVIPEPYNLNLLRARNLTVDQLETFRDVLQAKYAQSNLVAHRQYGLAFNYLVAYKSDADCKPDVTALYDELKNYRVFTFFEMQLFSLIAESLTPKRFYRLYEIFVQSIGLFSGYMPMPIYLTILRIHYYALVHLTRPSLKSWPTMLFVLEAIENQPARPSYIELFMLREFTKMLKAYYTVDSPAAEQQFRSWLNVAIARGVVEIKLTYDTLSFPGLWQALTMKRSHMAVNGKSMFTADYAHIQSAELADNFGDALQILLKGKRITGSELEQYGITRSKLYRIMHQDVVIRLNDLFEMMTYLRLLPADLTVFFFKNPTSRARERFAAFLVDPTDYQTVVTEALDHYEVSHSNADYETALEFQVYVNQQLSDFDPTSIVQLDLARTITDYLLKLDEWHEAEHRLVMYSFIDIDDVEMVIKRLRIADEYMHHRNVFRAPISSVLNNAEYSLLKAVILNQRADFDKIMTVVAGERERDPQIFHFATWRWRVDVFDYYEMMFTNPAAGLAAFETFVTDYQVLTGKPLFPKNRNFIADTLKHHFATVLKGADTPTT</sequence>
<feature type="domain" description="HTH cro/C1-type" evidence="1">
    <location>
        <begin position="27"/>
        <end position="62"/>
    </location>
</feature>
<organism evidence="2 3">
    <name type="scientific">Weissella cibaria</name>
    <dbReference type="NCBI Taxonomy" id="137591"/>
    <lineage>
        <taxon>Bacteria</taxon>
        <taxon>Bacillati</taxon>
        <taxon>Bacillota</taxon>
        <taxon>Bacilli</taxon>
        <taxon>Lactobacillales</taxon>
        <taxon>Lactobacillaceae</taxon>
        <taxon>Weissella</taxon>
    </lineage>
</organism>
<dbReference type="CDD" id="cd00093">
    <property type="entry name" value="HTH_XRE"/>
    <property type="match status" value="1"/>
</dbReference>
<dbReference type="RefSeq" id="WP_043711577.1">
    <property type="nucleotide sequence ID" value="NZ_JALOCT010000024.1"/>
</dbReference>
<dbReference type="Proteomes" id="UP000032287">
    <property type="component" value="Unassembled WGS sequence"/>
</dbReference>
<evidence type="ECO:0000313" key="3">
    <source>
        <dbReference type="Proteomes" id="UP000032287"/>
    </source>
</evidence>
<evidence type="ECO:0000259" key="1">
    <source>
        <dbReference type="PROSITE" id="PS50943"/>
    </source>
</evidence>
<keyword evidence="3" id="KW-1185">Reference proteome</keyword>